<keyword evidence="2" id="KW-1185">Reference proteome</keyword>
<sequence>MVSRICQAAARAARLVAADVATVLSSPRGEPSRGSGAAVEDAEVVAVEPATTAYRLALSSAVAGG</sequence>
<accession>A0ABQ6JI95</accession>
<name>A0ABQ6JI95_9ACTN</name>
<evidence type="ECO:0000313" key="2">
    <source>
        <dbReference type="Proteomes" id="UP001157017"/>
    </source>
</evidence>
<evidence type="ECO:0000313" key="1">
    <source>
        <dbReference type="EMBL" id="GMA86545.1"/>
    </source>
</evidence>
<dbReference type="Proteomes" id="UP001157017">
    <property type="component" value="Unassembled WGS sequence"/>
</dbReference>
<protein>
    <submittedName>
        <fullName evidence="1">Uncharacterized protein</fullName>
    </submittedName>
</protein>
<organism evidence="1 2">
    <name type="scientific">Angustibacter aerolatus</name>
    <dbReference type="NCBI Taxonomy" id="1162965"/>
    <lineage>
        <taxon>Bacteria</taxon>
        <taxon>Bacillati</taxon>
        <taxon>Actinomycetota</taxon>
        <taxon>Actinomycetes</taxon>
        <taxon>Kineosporiales</taxon>
        <taxon>Kineosporiaceae</taxon>
    </lineage>
</organism>
<reference evidence="2" key="1">
    <citation type="journal article" date="2019" name="Int. J. Syst. Evol. Microbiol.">
        <title>The Global Catalogue of Microorganisms (GCM) 10K type strain sequencing project: providing services to taxonomists for standard genome sequencing and annotation.</title>
        <authorList>
            <consortium name="The Broad Institute Genomics Platform"/>
            <consortium name="The Broad Institute Genome Sequencing Center for Infectious Disease"/>
            <person name="Wu L."/>
            <person name="Ma J."/>
        </authorList>
    </citation>
    <scope>NUCLEOTIDE SEQUENCE [LARGE SCALE GENOMIC DNA]</scope>
    <source>
        <strain evidence="2">NBRC 108730</strain>
    </source>
</reference>
<proteinExistence type="predicted"/>
<dbReference type="EMBL" id="BSUZ01000001">
    <property type="protein sequence ID" value="GMA86545.1"/>
    <property type="molecule type" value="Genomic_DNA"/>
</dbReference>
<comment type="caution">
    <text evidence="1">The sequence shown here is derived from an EMBL/GenBank/DDBJ whole genome shotgun (WGS) entry which is preliminary data.</text>
</comment>
<gene>
    <name evidence="1" type="ORF">GCM10025868_17950</name>
</gene>